<evidence type="ECO:0000313" key="4">
    <source>
        <dbReference type="EMBL" id="MBC3805649.1"/>
    </source>
</evidence>
<evidence type="ECO:0000313" key="5">
    <source>
        <dbReference type="Proteomes" id="UP000603234"/>
    </source>
</evidence>
<organism evidence="4 5">
    <name type="scientific">Acetobacterium fimetarium</name>
    <dbReference type="NCBI Taxonomy" id="52691"/>
    <lineage>
        <taxon>Bacteria</taxon>
        <taxon>Bacillati</taxon>
        <taxon>Bacillota</taxon>
        <taxon>Clostridia</taxon>
        <taxon>Eubacteriales</taxon>
        <taxon>Eubacteriaceae</taxon>
        <taxon>Acetobacterium</taxon>
    </lineage>
</organism>
<sequence>MKKTKGCWLFLSLVLVIVLIATCLPMGIFAEESNESNFWFAQDDAVTSEATTAQSMMTQAALTPIISFSNDLFYNGSPQSLAEIKPSIGGPDIEPELVKITYTGTKANKELYLESTIPPTDAGIYTVVAEYEGDDSYQSCSETKEIKIKPAELKITDFFTETPIVKIYDGTTDVSENTITGLGNTKVVKDDVADVVFNFKSASFLSKDVKPAEPNTVTLKNVTIAGNRAFNYALVKDEDENKDSNPEKKVAENDGQNTFDVVMTANILPKPVEVFLLGQDKVYDGNSKLNEYDFNINSEDVIAGEEIGIFTTDDFNPWYGEAETPIKDVGEYNVWASEGFYFYGINGASGDNYTTKNDPIFSKEKYCITPAPVTVVPSYRFKVEGAEDPALTYTVWRDQSGDELAEGLFEGDALYGSLEREAGEAVGKYDVYLGSLSNSNYYISFVQGEDKFEIIEKDKAAASIDSSGYYNPSTGIDEEEEEPPVAYFGIALLLLLLIVGGIFFGKNRLTKM</sequence>
<keyword evidence="1" id="KW-0472">Membrane</keyword>
<evidence type="ECO:0000259" key="2">
    <source>
        <dbReference type="Pfam" id="PF18657"/>
    </source>
</evidence>
<feature type="transmembrane region" description="Helical" evidence="1">
    <location>
        <begin position="485"/>
        <end position="505"/>
    </location>
</feature>
<dbReference type="Pfam" id="PF18676">
    <property type="entry name" value="MBG_2"/>
    <property type="match status" value="1"/>
</dbReference>
<dbReference type="EMBL" id="WJBC01000043">
    <property type="protein sequence ID" value="MBC3805649.1"/>
    <property type="molecule type" value="Genomic_DNA"/>
</dbReference>
<feature type="domain" description="YDG" evidence="2">
    <location>
        <begin position="160"/>
        <end position="235"/>
    </location>
</feature>
<dbReference type="InterPro" id="IPR041286">
    <property type="entry name" value="MBG_2"/>
</dbReference>
<dbReference type="Pfam" id="PF18657">
    <property type="entry name" value="YDG"/>
    <property type="match status" value="1"/>
</dbReference>
<dbReference type="InterPro" id="IPR041248">
    <property type="entry name" value="YDG"/>
</dbReference>
<keyword evidence="5" id="KW-1185">Reference proteome</keyword>
<evidence type="ECO:0000259" key="3">
    <source>
        <dbReference type="Pfam" id="PF18676"/>
    </source>
</evidence>
<gene>
    <name evidence="4" type="ORF">GH808_14660</name>
</gene>
<name>A0ABR6WZV0_9FIRM</name>
<dbReference type="Proteomes" id="UP000603234">
    <property type="component" value="Unassembled WGS sequence"/>
</dbReference>
<feature type="domain" description="MBG" evidence="3">
    <location>
        <begin position="373"/>
        <end position="448"/>
    </location>
</feature>
<accession>A0ABR6WZV0</accession>
<keyword evidence="1" id="KW-1133">Transmembrane helix</keyword>
<dbReference type="RefSeq" id="WP_186843537.1">
    <property type="nucleotide sequence ID" value="NZ_WJBC01000043.1"/>
</dbReference>
<proteinExistence type="predicted"/>
<evidence type="ECO:0008006" key="6">
    <source>
        <dbReference type="Google" id="ProtNLM"/>
    </source>
</evidence>
<reference evidence="4 5" key="1">
    <citation type="journal article" date="2020" name="mSystems">
        <title>Defining Genomic and Predicted Metabolic Features of the Acetobacterium Genus.</title>
        <authorList>
            <person name="Ross D.E."/>
            <person name="Marshall C.W."/>
            <person name="Gulliver D."/>
            <person name="May H.D."/>
            <person name="Norman R.S."/>
        </authorList>
    </citation>
    <scope>NUCLEOTIDE SEQUENCE [LARGE SCALE GENOMIC DNA]</scope>
    <source>
        <strain evidence="4 5">DSM 8238</strain>
    </source>
</reference>
<evidence type="ECO:0000256" key="1">
    <source>
        <dbReference type="SAM" id="Phobius"/>
    </source>
</evidence>
<keyword evidence="1" id="KW-0812">Transmembrane</keyword>
<protein>
    <recommendedName>
        <fullName evidence="6">MBG domain-containing protein</fullName>
    </recommendedName>
</protein>
<comment type="caution">
    <text evidence="4">The sequence shown here is derived from an EMBL/GenBank/DDBJ whole genome shotgun (WGS) entry which is preliminary data.</text>
</comment>